<evidence type="ECO:0000259" key="7">
    <source>
        <dbReference type="PROSITE" id="PS50048"/>
    </source>
</evidence>
<evidence type="ECO:0000256" key="5">
    <source>
        <dbReference type="ARBA" id="ARBA00023163"/>
    </source>
</evidence>
<dbReference type="GO" id="GO:0006351">
    <property type="term" value="P:DNA-templated transcription"/>
    <property type="evidence" value="ECO:0007669"/>
    <property type="project" value="InterPro"/>
</dbReference>
<dbReference type="PANTHER" id="PTHR31779:SF5">
    <property type="entry name" value="ZN(II)2CYS6 TRANSCRIPTION FACTOR (EUROFUNG)"/>
    <property type="match status" value="1"/>
</dbReference>
<dbReference type="CDD" id="cd00067">
    <property type="entry name" value="GAL4"/>
    <property type="match status" value="1"/>
</dbReference>
<dbReference type="InterPro" id="IPR052478">
    <property type="entry name" value="Metabolite_Synth_Reg"/>
</dbReference>
<keyword evidence="1" id="KW-0479">Metal-binding</keyword>
<evidence type="ECO:0000313" key="8">
    <source>
        <dbReference type="EMBL" id="KAJ5459419.1"/>
    </source>
</evidence>
<organism evidence="8 9">
    <name type="scientific">Penicillium desertorum</name>
    <dbReference type="NCBI Taxonomy" id="1303715"/>
    <lineage>
        <taxon>Eukaryota</taxon>
        <taxon>Fungi</taxon>
        <taxon>Dikarya</taxon>
        <taxon>Ascomycota</taxon>
        <taxon>Pezizomycotina</taxon>
        <taxon>Eurotiomycetes</taxon>
        <taxon>Eurotiomycetidae</taxon>
        <taxon>Eurotiales</taxon>
        <taxon>Aspergillaceae</taxon>
        <taxon>Penicillium</taxon>
    </lineage>
</organism>
<dbReference type="Gene3D" id="4.10.240.10">
    <property type="entry name" value="Zn(2)-C6 fungal-type DNA-binding domain"/>
    <property type="match status" value="1"/>
</dbReference>
<reference evidence="8" key="2">
    <citation type="journal article" date="2023" name="IMA Fungus">
        <title>Comparative genomic study of the Penicillium genus elucidates a diverse pangenome and 15 lateral gene transfer events.</title>
        <authorList>
            <person name="Petersen C."/>
            <person name="Sorensen T."/>
            <person name="Nielsen M.R."/>
            <person name="Sondergaard T.E."/>
            <person name="Sorensen J.L."/>
            <person name="Fitzpatrick D.A."/>
            <person name="Frisvad J.C."/>
            <person name="Nielsen K.L."/>
        </authorList>
    </citation>
    <scope>NUCLEOTIDE SEQUENCE</scope>
    <source>
        <strain evidence="8">IBT 17660</strain>
    </source>
</reference>
<keyword evidence="4" id="KW-0238">DNA-binding</keyword>
<reference evidence="8" key="1">
    <citation type="submission" date="2022-12" db="EMBL/GenBank/DDBJ databases">
        <authorList>
            <person name="Petersen C."/>
        </authorList>
    </citation>
    <scope>NUCLEOTIDE SEQUENCE</scope>
    <source>
        <strain evidence="8">IBT 17660</strain>
    </source>
</reference>
<evidence type="ECO:0000256" key="3">
    <source>
        <dbReference type="ARBA" id="ARBA00023015"/>
    </source>
</evidence>
<comment type="caution">
    <text evidence="8">The sequence shown here is derived from an EMBL/GenBank/DDBJ whole genome shotgun (WGS) entry which is preliminary data.</text>
</comment>
<evidence type="ECO:0000256" key="6">
    <source>
        <dbReference type="ARBA" id="ARBA00023242"/>
    </source>
</evidence>
<dbReference type="GO" id="GO:0003677">
    <property type="term" value="F:DNA binding"/>
    <property type="evidence" value="ECO:0007669"/>
    <property type="project" value="UniProtKB-KW"/>
</dbReference>
<accession>A0A9W9WH92</accession>
<keyword evidence="9" id="KW-1185">Reference proteome</keyword>
<dbReference type="GO" id="GO:0008270">
    <property type="term" value="F:zinc ion binding"/>
    <property type="evidence" value="ECO:0007669"/>
    <property type="project" value="InterPro"/>
</dbReference>
<keyword evidence="2" id="KW-0862">Zinc</keyword>
<protein>
    <recommendedName>
        <fullName evidence="7">Zn(2)-C6 fungal-type domain-containing protein</fullName>
    </recommendedName>
</protein>
<proteinExistence type="predicted"/>
<name>A0A9W9WH92_9EURO</name>
<dbReference type="CDD" id="cd12148">
    <property type="entry name" value="fungal_TF_MHR"/>
    <property type="match status" value="1"/>
</dbReference>
<evidence type="ECO:0000313" key="9">
    <source>
        <dbReference type="Proteomes" id="UP001147760"/>
    </source>
</evidence>
<dbReference type="SMART" id="SM00906">
    <property type="entry name" value="Fungal_trans"/>
    <property type="match status" value="1"/>
</dbReference>
<keyword evidence="3" id="KW-0805">Transcription regulation</keyword>
<dbReference type="InterPro" id="IPR001138">
    <property type="entry name" value="Zn2Cys6_DnaBD"/>
</dbReference>
<dbReference type="AlphaFoldDB" id="A0A9W9WH92"/>
<dbReference type="Pfam" id="PF04082">
    <property type="entry name" value="Fungal_trans"/>
    <property type="match status" value="1"/>
</dbReference>
<evidence type="ECO:0000256" key="2">
    <source>
        <dbReference type="ARBA" id="ARBA00022833"/>
    </source>
</evidence>
<keyword evidence="5" id="KW-0804">Transcription</keyword>
<dbReference type="EMBL" id="JAPWDO010000008">
    <property type="protein sequence ID" value="KAJ5459419.1"/>
    <property type="molecule type" value="Genomic_DNA"/>
</dbReference>
<dbReference type="Pfam" id="PF00172">
    <property type="entry name" value="Zn_clus"/>
    <property type="match status" value="1"/>
</dbReference>
<evidence type="ECO:0000256" key="1">
    <source>
        <dbReference type="ARBA" id="ARBA00022723"/>
    </source>
</evidence>
<keyword evidence="6" id="KW-0539">Nucleus</keyword>
<gene>
    <name evidence="8" type="ORF">N7530_011363</name>
</gene>
<dbReference type="Proteomes" id="UP001147760">
    <property type="component" value="Unassembled WGS sequence"/>
</dbReference>
<dbReference type="PANTHER" id="PTHR31779">
    <property type="entry name" value="2-NITROPROPANE DIOXYGENASE FAMILY, PUTATIVE (AFU_ORTHOLOGUE AFUA_2G17430)-RELATED"/>
    <property type="match status" value="1"/>
</dbReference>
<dbReference type="SUPFAM" id="SSF57701">
    <property type="entry name" value="Zn2/Cys6 DNA-binding domain"/>
    <property type="match status" value="1"/>
</dbReference>
<dbReference type="GO" id="GO:0000981">
    <property type="term" value="F:DNA-binding transcription factor activity, RNA polymerase II-specific"/>
    <property type="evidence" value="ECO:0007669"/>
    <property type="project" value="InterPro"/>
</dbReference>
<evidence type="ECO:0000256" key="4">
    <source>
        <dbReference type="ARBA" id="ARBA00023125"/>
    </source>
</evidence>
<dbReference type="GO" id="GO:0009410">
    <property type="term" value="P:response to xenobiotic stimulus"/>
    <property type="evidence" value="ECO:0007669"/>
    <property type="project" value="TreeGrafter"/>
</dbReference>
<dbReference type="InterPro" id="IPR036864">
    <property type="entry name" value="Zn2-C6_fun-type_DNA-bd_sf"/>
</dbReference>
<dbReference type="OrthoDB" id="4064873at2759"/>
<dbReference type="PROSITE" id="PS50048">
    <property type="entry name" value="ZN2_CY6_FUNGAL_2"/>
    <property type="match status" value="1"/>
</dbReference>
<feature type="domain" description="Zn(2)-C6 fungal-type" evidence="7">
    <location>
        <begin position="1"/>
        <end position="27"/>
    </location>
</feature>
<sequence>MCKLRKRKCDGHEPCTCCVRYEYQCTFKPSPREKKAASKSSVALGDESGARKLSNRAGANQAHMEANSGTAFPHLLGMRLNPQSAPKVHGFSWNLGPRHEPLEPYSNIADLISRKEMEELANHYLKKIHPVYGVLDPEDLQEKIDSRWNDPTAVASYDAILCGVAALGSLYSGHKQHPTESALVQCAKENLETTKTSKTTLLHHASAWILRTIYLRSTNCPHASWMASCSTMHIIEAIGAHQDPELASLVYSDTADVSVNEETRRRLFWVATVLNSWISHEYGRSRVTPRGVSCKLPLPRKDDFTTDLISLYQISEWLDPDHDNKASVFEEALTRVEGLTLSHDALILSQSNLALTIYRRLRVLSVNISNDVLVRIMRLGNHGLDAAMRLAEDHSPWWHVANLPFQFICILLAIDTRESLSHIGPALCTFRVITRLYNTPTIHTALETVESLVGLFQTKKERDSVILRDSLQQRDGKTTERSSSTPQALDVTSWLGGTENLSLPDDFDFDWNEFLDVQLPIFS</sequence>
<dbReference type="InterPro" id="IPR007219">
    <property type="entry name" value="XnlR_reg_dom"/>
</dbReference>